<evidence type="ECO:0000256" key="3">
    <source>
        <dbReference type="ARBA" id="ARBA00010718"/>
    </source>
</evidence>
<dbReference type="Proteomes" id="UP001225034">
    <property type="component" value="Unassembled WGS sequence"/>
</dbReference>
<keyword evidence="8 10" id="KW-0456">Lyase</keyword>
<dbReference type="InterPro" id="IPR036398">
    <property type="entry name" value="CA_dom_sf"/>
</dbReference>
<gene>
    <name evidence="12" type="ORF">J2S05_002024</name>
</gene>
<dbReference type="InterPro" id="IPR001148">
    <property type="entry name" value="CA_dom"/>
</dbReference>
<evidence type="ECO:0000313" key="12">
    <source>
        <dbReference type="EMBL" id="MDQ0207225.1"/>
    </source>
</evidence>
<keyword evidence="10" id="KW-0732">Signal</keyword>
<accession>A0ABT9YIA7</accession>
<sequence length="278" mass="31278">MPKIKTLKKLSLNAAFLLSSSSIVTIPLFAQAHTNPSHLPYHSLHHPLSTSTNEDWSYSGATGPEFWADLHNEYAACSHGVEQSPVALHNDDASDEEKWSLDLDYKETTFSVENNGHTIQANVDEHSSNKLIVNGTDYKLEQFHFHSQSEHTLNDDYYEMEVHLVHQDEDQNLAVLGVLIEEGEKNETLANMWDVMPESEGEANETILLNPSELVPRDLSTFQYAGSLTTPPCSDHVKWSVSDTSISMSAEQLQAFQQIYPDNYRPIQELGDREVGSY</sequence>
<name>A0ABT9YIA7_9BACI</name>
<evidence type="ECO:0000256" key="2">
    <source>
        <dbReference type="ARBA" id="ARBA00002904"/>
    </source>
</evidence>
<dbReference type="PROSITE" id="PS51144">
    <property type="entry name" value="ALPHA_CA_2"/>
    <property type="match status" value="1"/>
</dbReference>
<evidence type="ECO:0000256" key="10">
    <source>
        <dbReference type="RuleBase" id="RU367011"/>
    </source>
</evidence>
<dbReference type="PANTHER" id="PTHR18952:SF265">
    <property type="entry name" value="CARBONIC ANHYDRASE"/>
    <property type="match status" value="1"/>
</dbReference>
<dbReference type="Gene3D" id="3.10.200.10">
    <property type="entry name" value="Alpha carbonic anhydrase"/>
    <property type="match status" value="1"/>
</dbReference>
<dbReference type="CDD" id="cd03124">
    <property type="entry name" value="alpha_CA_prokaryotic_like"/>
    <property type="match status" value="1"/>
</dbReference>
<evidence type="ECO:0000313" key="13">
    <source>
        <dbReference type="Proteomes" id="UP001225034"/>
    </source>
</evidence>
<evidence type="ECO:0000256" key="5">
    <source>
        <dbReference type="ARBA" id="ARBA00014628"/>
    </source>
</evidence>
<evidence type="ECO:0000259" key="11">
    <source>
        <dbReference type="PROSITE" id="PS51144"/>
    </source>
</evidence>
<evidence type="ECO:0000256" key="7">
    <source>
        <dbReference type="ARBA" id="ARBA00022833"/>
    </source>
</evidence>
<keyword evidence="13" id="KW-1185">Reference proteome</keyword>
<dbReference type="EMBL" id="JAUSUA010000002">
    <property type="protein sequence ID" value="MDQ0207225.1"/>
    <property type="molecule type" value="Genomic_DNA"/>
</dbReference>
<feature type="signal peptide" evidence="10">
    <location>
        <begin position="1"/>
        <end position="32"/>
    </location>
</feature>
<comment type="similarity">
    <text evidence="3 10">Belongs to the alpha-carbonic anhydrase family.</text>
</comment>
<keyword evidence="7 10" id="KW-0862">Zinc</keyword>
<dbReference type="Pfam" id="PF00194">
    <property type="entry name" value="Carb_anhydrase"/>
    <property type="match status" value="1"/>
</dbReference>
<dbReference type="InterPro" id="IPR023561">
    <property type="entry name" value="Carbonic_anhydrase_a-class"/>
</dbReference>
<comment type="function">
    <text evidence="2 10">Reversible hydration of carbon dioxide.</text>
</comment>
<proteinExistence type="inferred from homology"/>
<evidence type="ECO:0000256" key="1">
    <source>
        <dbReference type="ARBA" id="ARBA00001947"/>
    </source>
</evidence>
<reference evidence="12 13" key="1">
    <citation type="submission" date="2023-07" db="EMBL/GenBank/DDBJ databases">
        <title>Genomic Encyclopedia of Type Strains, Phase IV (KMG-IV): sequencing the most valuable type-strain genomes for metagenomic binning, comparative biology and taxonomic classification.</title>
        <authorList>
            <person name="Goeker M."/>
        </authorList>
    </citation>
    <scope>NUCLEOTIDE SEQUENCE [LARGE SCALE GENOMIC DNA]</scope>
    <source>
        <strain evidence="12 13">DSM 19154</strain>
    </source>
</reference>
<comment type="caution">
    <text evidence="12">The sequence shown here is derived from an EMBL/GenBank/DDBJ whole genome shotgun (WGS) entry which is preliminary data.</text>
</comment>
<dbReference type="RefSeq" id="WP_306982345.1">
    <property type="nucleotide sequence ID" value="NZ_JAUSUA010000002.1"/>
</dbReference>
<comment type="cofactor">
    <cofactor evidence="1 10">
        <name>Zn(2+)</name>
        <dbReference type="ChEBI" id="CHEBI:29105"/>
    </cofactor>
</comment>
<dbReference type="EC" id="4.2.1.1" evidence="4 10"/>
<dbReference type="GO" id="GO:0004089">
    <property type="term" value="F:carbonate dehydratase activity"/>
    <property type="evidence" value="ECO:0007669"/>
    <property type="project" value="UniProtKB-EC"/>
</dbReference>
<dbReference type="SUPFAM" id="SSF51069">
    <property type="entry name" value="Carbonic anhydrase"/>
    <property type="match status" value="1"/>
</dbReference>
<organism evidence="12 13">
    <name type="scientific">Alkalicoccobacillus murimartini</name>
    <dbReference type="NCBI Taxonomy" id="171685"/>
    <lineage>
        <taxon>Bacteria</taxon>
        <taxon>Bacillati</taxon>
        <taxon>Bacillota</taxon>
        <taxon>Bacilli</taxon>
        <taxon>Bacillales</taxon>
        <taxon>Bacillaceae</taxon>
        <taxon>Alkalicoccobacillus</taxon>
    </lineage>
</organism>
<evidence type="ECO:0000256" key="9">
    <source>
        <dbReference type="ARBA" id="ARBA00048348"/>
    </source>
</evidence>
<dbReference type="PROSITE" id="PS00162">
    <property type="entry name" value="ALPHA_CA_1"/>
    <property type="match status" value="1"/>
</dbReference>
<feature type="domain" description="Alpha-carbonic anhydrase" evidence="11">
    <location>
        <begin position="54"/>
        <end position="278"/>
    </location>
</feature>
<dbReference type="InterPro" id="IPR041891">
    <property type="entry name" value="Alpha_CA_prokaryot-like"/>
</dbReference>
<evidence type="ECO:0000256" key="4">
    <source>
        <dbReference type="ARBA" id="ARBA00012925"/>
    </source>
</evidence>
<comment type="catalytic activity">
    <reaction evidence="9 10">
        <text>hydrogencarbonate + H(+) = CO2 + H2O</text>
        <dbReference type="Rhea" id="RHEA:10748"/>
        <dbReference type="ChEBI" id="CHEBI:15377"/>
        <dbReference type="ChEBI" id="CHEBI:15378"/>
        <dbReference type="ChEBI" id="CHEBI:16526"/>
        <dbReference type="ChEBI" id="CHEBI:17544"/>
        <dbReference type="EC" id="4.2.1.1"/>
    </reaction>
</comment>
<dbReference type="PANTHER" id="PTHR18952">
    <property type="entry name" value="CARBONIC ANHYDRASE"/>
    <property type="match status" value="1"/>
</dbReference>
<keyword evidence="6 10" id="KW-0479">Metal-binding</keyword>
<dbReference type="SMART" id="SM01057">
    <property type="entry name" value="Carb_anhydrase"/>
    <property type="match status" value="1"/>
</dbReference>
<dbReference type="InterPro" id="IPR018338">
    <property type="entry name" value="Carbonic_anhydrase_a-class_CS"/>
</dbReference>
<feature type="chain" id="PRO_5044991465" description="Carbonic anhydrase" evidence="10">
    <location>
        <begin position="33"/>
        <end position="278"/>
    </location>
</feature>
<evidence type="ECO:0000256" key="6">
    <source>
        <dbReference type="ARBA" id="ARBA00022723"/>
    </source>
</evidence>
<protein>
    <recommendedName>
        <fullName evidence="5 10">Carbonic anhydrase</fullName>
        <ecNumber evidence="4 10">4.2.1.1</ecNumber>
    </recommendedName>
</protein>
<evidence type="ECO:0000256" key="8">
    <source>
        <dbReference type="ARBA" id="ARBA00023239"/>
    </source>
</evidence>